<reference evidence="5" key="1">
    <citation type="submission" date="2016-10" db="EMBL/GenBank/DDBJ databases">
        <authorList>
            <person name="Varghese N."/>
            <person name="Submissions S."/>
        </authorList>
    </citation>
    <scope>NUCLEOTIDE SEQUENCE [LARGE SCALE GENOMIC DNA]</scope>
    <source>
        <strain evidence="5">DSM 44209</strain>
    </source>
</reference>
<sequence length="249" mass="24988">MNRLSGRRVVVTGGARGIGAAIVRAFAAEAARVAVLDPAAEEAARLAAEVHGRAYGVDLTDAAATREAMEKAIAWLGGIDVLVNDAGTARFAPLLELEPADLGDTVTSPARTMLVTTQAAAWSMIALRGPGDDCVGKIVNVAGAGCTAGGGQAHHAAATSAVTALTRAAAEELGPHGITVNCLCPGLVVGEGGVGGHDRREAAGWSARSPLGRVGEPRDVARAALFLASSDSDYLTGDALNVSGGLVLH</sequence>
<dbReference type="GO" id="GO:0016616">
    <property type="term" value="F:oxidoreductase activity, acting on the CH-OH group of donors, NAD or NADP as acceptor"/>
    <property type="evidence" value="ECO:0007669"/>
    <property type="project" value="UniProtKB-ARBA"/>
</dbReference>
<dbReference type="InterPro" id="IPR002347">
    <property type="entry name" value="SDR_fam"/>
</dbReference>
<dbReference type="Gene3D" id="3.40.50.720">
    <property type="entry name" value="NAD(P)-binding Rossmann-like Domain"/>
    <property type="match status" value="1"/>
</dbReference>
<gene>
    <name evidence="4" type="ORF">SAMN04488546_2106</name>
</gene>
<evidence type="ECO:0000313" key="4">
    <source>
        <dbReference type="EMBL" id="SET35164.1"/>
    </source>
</evidence>
<organism evidence="4 5">
    <name type="scientific">Geodermatophilus poikilotrophus</name>
    <dbReference type="NCBI Taxonomy" id="1333667"/>
    <lineage>
        <taxon>Bacteria</taxon>
        <taxon>Bacillati</taxon>
        <taxon>Actinomycetota</taxon>
        <taxon>Actinomycetes</taxon>
        <taxon>Geodermatophilales</taxon>
        <taxon>Geodermatophilaceae</taxon>
        <taxon>Geodermatophilus</taxon>
    </lineage>
</organism>
<dbReference type="SUPFAM" id="SSF51735">
    <property type="entry name" value="NAD(P)-binding Rossmann-fold domains"/>
    <property type="match status" value="1"/>
</dbReference>
<dbReference type="RefSeq" id="WP_091443455.1">
    <property type="nucleotide sequence ID" value="NZ_FOIE01000004.1"/>
</dbReference>
<dbReference type="AlphaFoldDB" id="A0A1I0DRY3"/>
<name>A0A1I0DRY3_9ACTN</name>
<evidence type="ECO:0000313" key="5">
    <source>
        <dbReference type="Proteomes" id="UP000198507"/>
    </source>
</evidence>
<evidence type="ECO:0000256" key="1">
    <source>
        <dbReference type="ARBA" id="ARBA00006484"/>
    </source>
</evidence>
<feature type="domain" description="Ketoreductase" evidence="3">
    <location>
        <begin position="7"/>
        <end position="208"/>
    </location>
</feature>
<dbReference type="SMART" id="SM00822">
    <property type="entry name" value="PKS_KR"/>
    <property type="match status" value="1"/>
</dbReference>
<dbReference type="FunFam" id="3.40.50.720:FF:000084">
    <property type="entry name" value="Short-chain dehydrogenase reductase"/>
    <property type="match status" value="1"/>
</dbReference>
<accession>A0A1I0DRY3</accession>
<dbReference type="PRINTS" id="PR00081">
    <property type="entry name" value="GDHRDH"/>
</dbReference>
<dbReference type="Proteomes" id="UP000198507">
    <property type="component" value="Unassembled WGS sequence"/>
</dbReference>
<dbReference type="PANTHER" id="PTHR42760:SF133">
    <property type="entry name" value="3-OXOACYL-[ACYL-CARRIER-PROTEIN] REDUCTASE"/>
    <property type="match status" value="1"/>
</dbReference>
<proteinExistence type="inferred from homology"/>
<evidence type="ECO:0000256" key="2">
    <source>
        <dbReference type="ARBA" id="ARBA00023002"/>
    </source>
</evidence>
<keyword evidence="2" id="KW-0560">Oxidoreductase</keyword>
<dbReference type="PANTHER" id="PTHR42760">
    <property type="entry name" value="SHORT-CHAIN DEHYDROGENASES/REDUCTASES FAMILY MEMBER"/>
    <property type="match status" value="1"/>
</dbReference>
<comment type="similarity">
    <text evidence="1">Belongs to the short-chain dehydrogenases/reductases (SDR) family.</text>
</comment>
<dbReference type="Pfam" id="PF13561">
    <property type="entry name" value="adh_short_C2"/>
    <property type="match status" value="1"/>
</dbReference>
<dbReference type="PRINTS" id="PR00080">
    <property type="entry name" value="SDRFAMILY"/>
</dbReference>
<dbReference type="InterPro" id="IPR036291">
    <property type="entry name" value="NAD(P)-bd_dom_sf"/>
</dbReference>
<protein>
    <submittedName>
        <fullName evidence="4">3-oxoacyl-[acyl-carrier protein] reductase</fullName>
    </submittedName>
</protein>
<dbReference type="CDD" id="cd05233">
    <property type="entry name" value="SDR_c"/>
    <property type="match status" value="1"/>
</dbReference>
<dbReference type="OrthoDB" id="9809287at2"/>
<keyword evidence="5" id="KW-1185">Reference proteome</keyword>
<dbReference type="EMBL" id="FOIE01000004">
    <property type="protein sequence ID" value="SET35164.1"/>
    <property type="molecule type" value="Genomic_DNA"/>
</dbReference>
<dbReference type="InterPro" id="IPR057326">
    <property type="entry name" value="KR_dom"/>
</dbReference>
<evidence type="ECO:0000259" key="3">
    <source>
        <dbReference type="SMART" id="SM00822"/>
    </source>
</evidence>